<keyword evidence="3" id="KW-1185">Reference proteome</keyword>
<accession>A0A7W6RC72</accession>
<dbReference type="InterPro" id="IPR050834">
    <property type="entry name" value="Glycosyltransf_2"/>
</dbReference>
<dbReference type="AlphaFoldDB" id="A0A7W6RC72"/>
<evidence type="ECO:0000259" key="1">
    <source>
        <dbReference type="Pfam" id="PF00535"/>
    </source>
</evidence>
<organism evidence="2 3">
    <name type="scientific">Roseospira visakhapatnamensis</name>
    <dbReference type="NCBI Taxonomy" id="390880"/>
    <lineage>
        <taxon>Bacteria</taxon>
        <taxon>Pseudomonadati</taxon>
        <taxon>Pseudomonadota</taxon>
        <taxon>Alphaproteobacteria</taxon>
        <taxon>Rhodospirillales</taxon>
        <taxon>Rhodospirillaceae</taxon>
        <taxon>Roseospira</taxon>
    </lineage>
</organism>
<proteinExistence type="predicted"/>
<comment type="caution">
    <text evidence="2">The sequence shown here is derived from an EMBL/GenBank/DDBJ whole genome shotgun (WGS) entry which is preliminary data.</text>
</comment>
<dbReference type="GO" id="GO:0044010">
    <property type="term" value="P:single-species biofilm formation"/>
    <property type="evidence" value="ECO:0007669"/>
    <property type="project" value="TreeGrafter"/>
</dbReference>
<dbReference type="SUPFAM" id="SSF53448">
    <property type="entry name" value="Nucleotide-diphospho-sugar transferases"/>
    <property type="match status" value="1"/>
</dbReference>
<dbReference type="Proteomes" id="UP000554286">
    <property type="component" value="Unassembled WGS sequence"/>
</dbReference>
<reference evidence="2 3" key="1">
    <citation type="submission" date="2020-08" db="EMBL/GenBank/DDBJ databases">
        <title>Genome sequencing of Purple Non-Sulfur Bacteria from various extreme environments.</title>
        <authorList>
            <person name="Mayer M."/>
        </authorList>
    </citation>
    <scope>NUCLEOTIDE SEQUENCE [LARGE SCALE GENOMIC DNA]</scope>
    <source>
        <strain evidence="2 3">JA131</strain>
    </source>
</reference>
<dbReference type="Gene3D" id="3.90.550.10">
    <property type="entry name" value="Spore Coat Polysaccharide Biosynthesis Protein SpsA, Chain A"/>
    <property type="match status" value="1"/>
</dbReference>
<dbReference type="InterPro" id="IPR029044">
    <property type="entry name" value="Nucleotide-diphossugar_trans"/>
</dbReference>
<keyword evidence="2" id="KW-0808">Transferase</keyword>
<dbReference type="Pfam" id="PF00535">
    <property type="entry name" value="Glycos_transf_2"/>
    <property type="match status" value="1"/>
</dbReference>
<dbReference type="EMBL" id="JACIGK010000005">
    <property type="protein sequence ID" value="MBB4265289.1"/>
    <property type="molecule type" value="Genomic_DNA"/>
</dbReference>
<name>A0A7W6RC72_9PROT</name>
<gene>
    <name evidence="2" type="ORF">GGD89_000907</name>
</gene>
<protein>
    <submittedName>
        <fullName evidence="2">Glycosyltransferase involved in cell wall biosynthesis</fullName>
    </submittedName>
</protein>
<evidence type="ECO:0000313" key="2">
    <source>
        <dbReference type="EMBL" id="MBB4265289.1"/>
    </source>
</evidence>
<sequence>MSTPELLVSIVIPCRDGAATLAETLSSALTQDEDALEVIVVDDGSSDGSRALALAVAGEDGRVRVMDGPRRGVSAARNAGASAARAEVLMFLDADDHLTPQAVDRYLSFLRSHPRVVACFGRVAFMTADGQDTGRRSTVPGDPLTLGDVLGDNPACTGSNLVVRREAWARVGGFDETLSHAEDQEWLARAVCRGDGEVRGVDATTVWYRLGRGGLSADLNAMAQGWERLCARFATADPDQAVLLRHARARHRRYLARQALRSGGRRFQALAFMLDAVRSHPALATREPRRTLLTLAAALVMAVVPRGLGETLFARHGL</sequence>
<dbReference type="RefSeq" id="WP_184042914.1">
    <property type="nucleotide sequence ID" value="NZ_JACIGK010000005.1"/>
</dbReference>
<dbReference type="PANTHER" id="PTHR43685">
    <property type="entry name" value="GLYCOSYLTRANSFERASE"/>
    <property type="match status" value="1"/>
</dbReference>
<dbReference type="GO" id="GO:0016740">
    <property type="term" value="F:transferase activity"/>
    <property type="evidence" value="ECO:0007669"/>
    <property type="project" value="UniProtKB-KW"/>
</dbReference>
<feature type="domain" description="Glycosyltransferase 2-like" evidence="1">
    <location>
        <begin position="9"/>
        <end position="167"/>
    </location>
</feature>
<evidence type="ECO:0000313" key="3">
    <source>
        <dbReference type="Proteomes" id="UP000554286"/>
    </source>
</evidence>
<dbReference type="PANTHER" id="PTHR43685:SF2">
    <property type="entry name" value="GLYCOSYLTRANSFERASE 2-LIKE DOMAIN-CONTAINING PROTEIN"/>
    <property type="match status" value="1"/>
</dbReference>
<dbReference type="InterPro" id="IPR001173">
    <property type="entry name" value="Glyco_trans_2-like"/>
</dbReference>